<accession>A0AB38Z8I6</accession>
<dbReference type="AlphaFoldDB" id="A0AB38Z8I6"/>
<dbReference type="RefSeq" id="WP_324664464.1">
    <property type="nucleotide sequence ID" value="NZ_CP141531.1"/>
</dbReference>
<keyword evidence="2" id="KW-0067">ATP-binding</keyword>
<dbReference type="PANTHER" id="PTHR30595:SF6">
    <property type="entry name" value="SCHLAFEN ALBA-2 DOMAIN-CONTAINING PROTEIN"/>
    <property type="match status" value="1"/>
</dbReference>
<evidence type="ECO:0000313" key="3">
    <source>
        <dbReference type="Proteomes" id="UP001327986"/>
    </source>
</evidence>
<keyword evidence="2" id="KW-0547">Nucleotide-binding</keyword>
<dbReference type="Proteomes" id="UP001327986">
    <property type="component" value="Chromosome"/>
</dbReference>
<dbReference type="Pfam" id="PF04326">
    <property type="entry name" value="SLFN_AlbA_2"/>
    <property type="match status" value="1"/>
</dbReference>
<organism evidence="2 3">
    <name type="scientific">Dehalococcoides mccartyi</name>
    <dbReference type="NCBI Taxonomy" id="61435"/>
    <lineage>
        <taxon>Bacteria</taxon>
        <taxon>Bacillati</taxon>
        <taxon>Chloroflexota</taxon>
        <taxon>Dehalococcoidia</taxon>
        <taxon>Dehalococcoidales</taxon>
        <taxon>Dehalococcoidaceae</taxon>
        <taxon>Dehalococcoides</taxon>
    </lineage>
</organism>
<name>A0AB38Z8I6_9CHLR</name>
<dbReference type="InterPro" id="IPR007421">
    <property type="entry name" value="Schlafen_AlbA_2_dom"/>
</dbReference>
<protein>
    <submittedName>
        <fullName evidence="2">ATP-binding protein</fullName>
    </submittedName>
</protein>
<proteinExistence type="predicted"/>
<reference evidence="2" key="1">
    <citation type="submission" date="2023-12" db="EMBL/GenBank/DDBJ databases">
        <title>Isolation of organohalide respiring bacteria Dehalococcoides mccartyi strain GPTCE1 in groundwater collected near a chemical plant in Suzhou, China.</title>
        <authorList>
            <person name="Liu G."/>
        </authorList>
    </citation>
    <scope>NUCLEOTIDE SEQUENCE</scope>
    <source>
        <strain evidence="2">GPTCE1</strain>
    </source>
</reference>
<dbReference type="PANTHER" id="PTHR30595">
    <property type="entry name" value="GLPR-RELATED TRANSCRIPTIONAL REPRESSOR"/>
    <property type="match status" value="1"/>
</dbReference>
<sequence length="346" mass="39853">MVFTEIYLNKPPTEVILDDIQKLIKNKQEETHTLEYKAPEILNTPDKLSKSISAFLNADGGLIILGVYESENNNQKIPTKIVSVDSRFTKETIEQIIYTNIKSLLRPAIKIYPIRNFVDISSTVYLIEIPQGEAPPYQANNNKYYKRLNTSNIELSHYEIVDLLKKSNKPELILKCLVINPLSFEEKQLKKTEKEGVGGVLKMRHKYELRLIVQNIGNVLAEHARIAVSFERISINKVLRVPDIRIDYIRNNIPSLQWDFQRPIFPSTSEAIWDLRVSLHRKMIGKISWTAQAEGTNSIEGSLVLLGMETAKWGEEINPYYLPQYDEFWKTPAKNDLEQSTNHPLT</sequence>
<dbReference type="EMBL" id="CP141531">
    <property type="protein sequence ID" value="WRO06915.1"/>
    <property type="molecule type" value="Genomic_DNA"/>
</dbReference>
<dbReference type="InterPro" id="IPR038461">
    <property type="entry name" value="Schlafen_AlbA_2_dom_sf"/>
</dbReference>
<feature type="domain" description="Schlafen AlbA-2" evidence="1">
    <location>
        <begin position="30"/>
        <end position="155"/>
    </location>
</feature>
<gene>
    <name evidence="2" type="ORF">VLL09_05875</name>
</gene>
<dbReference type="GO" id="GO:0005524">
    <property type="term" value="F:ATP binding"/>
    <property type="evidence" value="ECO:0007669"/>
    <property type="project" value="UniProtKB-KW"/>
</dbReference>
<evidence type="ECO:0000313" key="2">
    <source>
        <dbReference type="EMBL" id="WRO06915.1"/>
    </source>
</evidence>
<dbReference type="Gene3D" id="3.30.950.30">
    <property type="entry name" value="Schlafen, AAA domain"/>
    <property type="match status" value="1"/>
</dbReference>
<evidence type="ECO:0000259" key="1">
    <source>
        <dbReference type="Pfam" id="PF04326"/>
    </source>
</evidence>